<dbReference type="PANTHER" id="PTHR34477:SF1">
    <property type="entry name" value="UPF0213 PROTEIN YHBQ"/>
    <property type="match status" value="1"/>
</dbReference>
<keyword evidence="4" id="KW-1185">Reference proteome</keyword>
<dbReference type="Proteomes" id="UP000176037">
    <property type="component" value="Unassembled WGS sequence"/>
</dbReference>
<name>A0A1E8FDP6_9ALTE</name>
<dbReference type="InterPro" id="IPR035901">
    <property type="entry name" value="GIY-YIG_endonuc_sf"/>
</dbReference>
<dbReference type="OrthoDB" id="9797095at2"/>
<evidence type="ECO:0000313" key="3">
    <source>
        <dbReference type="EMBL" id="OFI34041.1"/>
    </source>
</evidence>
<comment type="similarity">
    <text evidence="1">Belongs to the UPF0213 family.</text>
</comment>
<dbReference type="InterPro" id="IPR000305">
    <property type="entry name" value="GIY-YIG_endonuc"/>
</dbReference>
<dbReference type="STRING" id="1856405.BFC17_21055"/>
<dbReference type="Gene3D" id="3.40.1440.10">
    <property type="entry name" value="GIY-YIG endonuclease"/>
    <property type="match status" value="1"/>
</dbReference>
<dbReference type="PROSITE" id="PS50164">
    <property type="entry name" value="GIY_YIG"/>
    <property type="match status" value="1"/>
</dbReference>
<evidence type="ECO:0000259" key="2">
    <source>
        <dbReference type="PROSITE" id="PS50164"/>
    </source>
</evidence>
<dbReference type="InterPro" id="IPR050190">
    <property type="entry name" value="UPF0213_domain"/>
</dbReference>
<dbReference type="EMBL" id="MJIC01000014">
    <property type="protein sequence ID" value="OFI34041.1"/>
    <property type="molecule type" value="Genomic_DNA"/>
</dbReference>
<proteinExistence type="inferred from homology"/>
<accession>A0A1E8FDP6</accession>
<organism evidence="3 4">
    <name type="scientific">Alteromonas lipolytica</name>
    <dbReference type="NCBI Taxonomy" id="1856405"/>
    <lineage>
        <taxon>Bacteria</taxon>
        <taxon>Pseudomonadati</taxon>
        <taxon>Pseudomonadota</taxon>
        <taxon>Gammaproteobacteria</taxon>
        <taxon>Alteromonadales</taxon>
        <taxon>Alteromonadaceae</taxon>
        <taxon>Alteromonas/Salinimonas group</taxon>
        <taxon>Alteromonas</taxon>
    </lineage>
</organism>
<protein>
    <recommendedName>
        <fullName evidence="2">GIY-YIG domain-containing protein</fullName>
    </recommendedName>
</protein>
<sequence length="106" mass="12272">MSQWYVYLIRTGNNTLYTGITTDPKRRIRQHRGEIKGGAKALRGKTPLKYHCIFAVTDKSQALKLEIWIKKRTRKEKEAVNKVAELPLPATLLDKDATRQMNSEHH</sequence>
<dbReference type="SUPFAM" id="SSF82771">
    <property type="entry name" value="GIY-YIG endonuclease"/>
    <property type="match status" value="1"/>
</dbReference>
<feature type="domain" description="GIY-YIG" evidence="2">
    <location>
        <begin position="2"/>
        <end position="79"/>
    </location>
</feature>
<dbReference type="AlphaFoldDB" id="A0A1E8FDP6"/>
<reference evidence="3 4" key="1">
    <citation type="submission" date="2016-09" db="EMBL/GenBank/DDBJ databases">
        <title>Alteromonas lipolytica, a new species isolated from sea water.</title>
        <authorList>
            <person name="Wu Y.-H."/>
            <person name="Cheng H."/>
            <person name="Xu X.-W."/>
        </authorList>
    </citation>
    <scope>NUCLEOTIDE SEQUENCE [LARGE SCALE GENOMIC DNA]</scope>
    <source>
        <strain evidence="3 4">JW12</strain>
    </source>
</reference>
<gene>
    <name evidence="3" type="ORF">BFC17_21055</name>
</gene>
<evidence type="ECO:0000313" key="4">
    <source>
        <dbReference type="Proteomes" id="UP000176037"/>
    </source>
</evidence>
<dbReference type="PANTHER" id="PTHR34477">
    <property type="entry name" value="UPF0213 PROTEIN YHBQ"/>
    <property type="match status" value="1"/>
</dbReference>
<evidence type="ECO:0000256" key="1">
    <source>
        <dbReference type="ARBA" id="ARBA00007435"/>
    </source>
</evidence>
<dbReference type="RefSeq" id="WP_070176969.1">
    <property type="nucleotide sequence ID" value="NZ_BMJR01000003.1"/>
</dbReference>
<dbReference type="CDD" id="cd10456">
    <property type="entry name" value="GIY-YIG_UPF0213"/>
    <property type="match status" value="1"/>
</dbReference>
<comment type="caution">
    <text evidence="3">The sequence shown here is derived from an EMBL/GenBank/DDBJ whole genome shotgun (WGS) entry which is preliminary data.</text>
</comment>
<dbReference type="Pfam" id="PF01541">
    <property type="entry name" value="GIY-YIG"/>
    <property type="match status" value="1"/>
</dbReference>